<gene>
    <name evidence="3" type="ORF">SAMN04487909_10885</name>
</gene>
<feature type="chain" id="PRO_5038925058" description="Lipoprotein" evidence="2">
    <location>
        <begin position="20"/>
        <end position="188"/>
    </location>
</feature>
<dbReference type="OrthoDB" id="3174731at2"/>
<dbReference type="Proteomes" id="UP000182836">
    <property type="component" value="Unassembled WGS sequence"/>
</dbReference>
<keyword evidence="2" id="KW-0732">Signal</keyword>
<sequence>MKKVLATALTIGLALSLSACSTEEKPSNSATQQSQTAPTEKPSNSTAQQSQPAPIEKPKPANASEVVKSMKESGLHIGKTETYTASNDPNNLLGRPGQYTSKVNFVDTSIKTDVINSIEVTNGGSVEMFDNEEDAKNRYDYISGIAKKMGGPFSEYDYLEGKVLIRVSKEFTPDQAKRYEKALKDIFK</sequence>
<name>A0A1G8NRQ0_ANEMI</name>
<dbReference type="GeneID" id="42304862"/>
<proteinExistence type="predicted"/>
<evidence type="ECO:0008006" key="5">
    <source>
        <dbReference type="Google" id="ProtNLM"/>
    </source>
</evidence>
<organism evidence="3 4">
    <name type="scientific">Aneurinibacillus migulanus</name>
    <name type="common">Bacillus migulanus</name>
    <dbReference type="NCBI Taxonomy" id="47500"/>
    <lineage>
        <taxon>Bacteria</taxon>
        <taxon>Bacillati</taxon>
        <taxon>Bacillota</taxon>
        <taxon>Bacilli</taxon>
        <taxon>Bacillales</taxon>
        <taxon>Paenibacillaceae</taxon>
        <taxon>Aneurinibacillus group</taxon>
        <taxon>Aneurinibacillus</taxon>
    </lineage>
</organism>
<feature type="compositionally biased region" description="Polar residues" evidence="1">
    <location>
        <begin position="27"/>
        <end position="52"/>
    </location>
</feature>
<evidence type="ECO:0000313" key="4">
    <source>
        <dbReference type="Proteomes" id="UP000182836"/>
    </source>
</evidence>
<evidence type="ECO:0000313" key="3">
    <source>
        <dbReference type="EMBL" id="SDI82852.1"/>
    </source>
</evidence>
<evidence type="ECO:0000256" key="2">
    <source>
        <dbReference type="SAM" id="SignalP"/>
    </source>
</evidence>
<dbReference type="AlphaFoldDB" id="A0A1G8NRQ0"/>
<dbReference type="PROSITE" id="PS51257">
    <property type="entry name" value="PROKAR_LIPOPROTEIN"/>
    <property type="match status" value="1"/>
</dbReference>
<reference evidence="3 4" key="1">
    <citation type="submission" date="2016-10" db="EMBL/GenBank/DDBJ databases">
        <authorList>
            <person name="de Groot N.N."/>
        </authorList>
    </citation>
    <scope>NUCLEOTIDE SEQUENCE [LARGE SCALE GENOMIC DNA]</scope>
    <source>
        <strain evidence="3 4">DSM 2895</strain>
    </source>
</reference>
<dbReference type="EMBL" id="FNED01000008">
    <property type="protein sequence ID" value="SDI82852.1"/>
    <property type="molecule type" value="Genomic_DNA"/>
</dbReference>
<protein>
    <recommendedName>
        <fullName evidence="5">Lipoprotein</fullName>
    </recommendedName>
</protein>
<feature type="signal peptide" evidence="2">
    <location>
        <begin position="1"/>
        <end position="19"/>
    </location>
</feature>
<evidence type="ECO:0000256" key="1">
    <source>
        <dbReference type="SAM" id="MobiDB-lite"/>
    </source>
</evidence>
<feature type="region of interest" description="Disordered" evidence="1">
    <location>
        <begin position="20"/>
        <end position="72"/>
    </location>
</feature>
<accession>A0A1G8NRQ0</accession>
<dbReference type="RefSeq" id="WP_052812253.1">
    <property type="nucleotide sequence ID" value="NZ_BJOA01000061.1"/>
</dbReference>